<protein>
    <submittedName>
        <fullName evidence="2">Uncharacterized protein LOC128314669 isoform X1</fullName>
    </submittedName>
</protein>
<dbReference type="GeneID" id="128314669"/>
<dbReference type="RefSeq" id="XP_053073795.1">
    <property type="nucleotide sequence ID" value="XM_053217820.1"/>
</dbReference>
<evidence type="ECO:0000313" key="2">
    <source>
        <dbReference type="RefSeq" id="XP_053073795.1"/>
    </source>
</evidence>
<evidence type="ECO:0000313" key="1">
    <source>
        <dbReference type="Proteomes" id="UP001652583"/>
    </source>
</evidence>
<accession>A0ABM3PQ33</accession>
<organism evidence="1 2">
    <name type="scientific">Acinonyx jubatus</name>
    <name type="common">Cheetah</name>
    <dbReference type="NCBI Taxonomy" id="32536"/>
    <lineage>
        <taxon>Eukaryota</taxon>
        <taxon>Metazoa</taxon>
        <taxon>Chordata</taxon>
        <taxon>Craniata</taxon>
        <taxon>Vertebrata</taxon>
        <taxon>Euteleostomi</taxon>
        <taxon>Mammalia</taxon>
        <taxon>Eutheria</taxon>
        <taxon>Laurasiatheria</taxon>
        <taxon>Carnivora</taxon>
        <taxon>Feliformia</taxon>
        <taxon>Felidae</taxon>
        <taxon>Felinae</taxon>
        <taxon>Acinonyx</taxon>
    </lineage>
</organism>
<sequence length="217" mass="23197">MGFCFSAFNMAARIPSPFPLLGHLGGKPQVLRPCPRGVPPPFPLWLRLLAPAPVSLSPALAAGPRWQPHTAGRRWCPAALGGPRRRPWWVNTAAFFSSLVGPASVARAPSAGIYGLPLCAPRGRFQLLVLIAPGPSSAGASGRNDETSFSSDFWSLSEESWSHSVATHILSSRCSEVKTFHAECSRQGEHRIWGMIQRAPVESAFLPPGQVGGACVL</sequence>
<proteinExistence type="predicted"/>
<reference evidence="2" key="1">
    <citation type="submission" date="2025-08" db="UniProtKB">
        <authorList>
            <consortium name="RefSeq"/>
        </authorList>
    </citation>
    <scope>IDENTIFICATION</scope>
    <source>
        <tissue evidence="2">Blood</tissue>
    </source>
</reference>
<name>A0ABM3PQ33_ACIJB</name>
<dbReference type="Proteomes" id="UP001652583">
    <property type="component" value="Chromosome A2"/>
</dbReference>
<keyword evidence="1" id="KW-1185">Reference proteome</keyword>
<gene>
    <name evidence="2" type="primary">LOC128314669</name>
</gene>